<evidence type="ECO:0000256" key="5">
    <source>
        <dbReference type="ARBA" id="ARBA00022801"/>
    </source>
</evidence>
<feature type="chain" id="PRO_5045085009" description="Chitin-binding type-1 domain-containing protein" evidence="9">
    <location>
        <begin position="20"/>
        <end position="148"/>
    </location>
</feature>
<feature type="disulfide bond" evidence="7">
    <location>
        <begin position="50"/>
        <end position="62"/>
    </location>
</feature>
<accession>A0ABR2VNH7</accession>
<dbReference type="SMART" id="SM00270">
    <property type="entry name" value="ChtBD1"/>
    <property type="match status" value="2"/>
</dbReference>
<feature type="domain" description="Chitin-binding type-1" evidence="10">
    <location>
        <begin position="40"/>
        <end position="82"/>
    </location>
</feature>
<protein>
    <recommendedName>
        <fullName evidence="10">Chitin-binding type-1 domain-containing protein</fullName>
    </recommendedName>
</protein>
<proteinExistence type="predicted"/>
<gene>
    <name evidence="11" type="ORF">K7432_015860</name>
</gene>
<feature type="domain" description="Chitin-binding type-1" evidence="10">
    <location>
        <begin position="88"/>
        <end position="130"/>
    </location>
</feature>
<organism evidence="11 12">
    <name type="scientific">Basidiobolus ranarum</name>
    <dbReference type="NCBI Taxonomy" id="34480"/>
    <lineage>
        <taxon>Eukaryota</taxon>
        <taxon>Fungi</taxon>
        <taxon>Fungi incertae sedis</taxon>
        <taxon>Zoopagomycota</taxon>
        <taxon>Entomophthoromycotina</taxon>
        <taxon>Basidiobolomycetes</taxon>
        <taxon>Basidiobolales</taxon>
        <taxon>Basidiobolaceae</taxon>
        <taxon>Basidiobolus</taxon>
    </lineage>
</organism>
<dbReference type="PROSITE" id="PS50941">
    <property type="entry name" value="CHIT_BIND_I_2"/>
    <property type="match status" value="2"/>
</dbReference>
<dbReference type="InterPro" id="IPR001002">
    <property type="entry name" value="Chitin-bd_1"/>
</dbReference>
<feature type="disulfide bond" evidence="7">
    <location>
        <begin position="98"/>
        <end position="110"/>
    </location>
</feature>
<feature type="disulfide bond" evidence="7">
    <location>
        <begin position="55"/>
        <end position="69"/>
    </location>
</feature>
<keyword evidence="3" id="KW-0479">Metal-binding</keyword>
<comment type="caution">
    <text evidence="11">The sequence shown here is derived from an EMBL/GenBank/DDBJ whole genome shotgun (WGS) entry which is preliminary data.</text>
</comment>
<dbReference type="InterPro" id="IPR036861">
    <property type="entry name" value="Endochitinase-like_sf"/>
</dbReference>
<keyword evidence="12" id="KW-1185">Reference proteome</keyword>
<dbReference type="SUPFAM" id="SSF57016">
    <property type="entry name" value="Plant lectins/antimicrobial peptides"/>
    <property type="match status" value="2"/>
</dbReference>
<feature type="region of interest" description="Disordered" evidence="8">
    <location>
        <begin position="129"/>
        <end position="148"/>
    </location>
</feature>
<evidence type="ECO:0000256" key="4">
    <source>
        <dbReference type="ARBA" id="ARBA00022729"/>
    </source>
</evidence>
<evidence type="ECO:0000313" key="11">
    <source>
        <dbReference type="EMBL" id="KAK9680738.1"/>
    </source>
</evidence>
<feature type="signal peptide" evidence="9">
    <location>
        <begin position="1"/>
        <end position="19"/>
    </location>
</feature>
<dbReference type="CDD" id="cd00035">
    <property type="entry name" value="ChtBD1"/>
    <property type="match status" value="1"/>
</dbReference>
<reference evidence="11 12" key="1">
    <citation type="submission" date="2023-04" db="EMBL/GenBank/DDBJ databases">
        <title>Genome of Basidiobolus ranarum AG-B5.</title>
        <authorList>
            <person name="Stajich J.E."/>
            <person name="Carter-House D."/>
            <person name="Gryganskyi A."/>
        </authorList>
    </citation>
    <scope>NUCLEOTIDE SEQUENCE [LARGE SCALE GENOMIC DNA]</scope>
    <source>
        <strain evidence="11 12">AG-B5</strain>
    </source>
</reference>
<evidence type="ECO:0000256" key="8">
    <source>
        <dbReference type="SAM" id="MobiDB-lite"/>
    </source>
</evidence>
<dbReference type="Pfam" id="PF00187">
    <property type="entry name" value="Chitin_bind_1"/>
    <property type="match status" value="2"/>
</dbReference>
<keyword evidence="2 7" id="KW-0147">Chitin-binding</keyword>
<evidence type="ECO:0000256" key="2">
    <source>
        <dbReference type="ARBA" id="ARBA00022669"/>
    </source>
</evidence>
<evidence type="ECO:0000256" key="9">
    <source>
        <dbReference type="SAM" id="SignalP"/>
    </source>
</evidence>
<dbReference type="PANTHER" id="PTHR46471:SF2">
    <property type="entry name" value="CHITIN DEACETYLASE-RELATED"/>
    <property type="match status" value="1"/>
</dbReference>
<keyword evidence="4 9" id="KW-0732">Signal</keyword>
<name>A0ABR2VNH7_9FUNG</name>
<dbReference type="EMBL" id="JASJQH010009191">
    <property type="protein sequence ID" value="KAK9680738.1"/>
    <property type="molecule type" value="Genomic_DNA"/>
</dbReference>
<dbReference type="Gene3D" id="3.30.60.10">
    <property type="entry name" value="Endochitinase-like"/>
    <property type="match status" value="2"/>
</dbReference>
<keyword evidence="7" id="KW-1015">Disulfide bond</keyword>
<comment type="caution">
    <text evidence="7">Lacks conserved residue(s) required for the propagation of feature annotation.</text>
</comment>
<evidence type="ECO:0000256" key="6">
    <source>
        <dbReference type="ARBA" id="ARBA00023277"/>
    </source>
</evidence>
<feature type="compositionally biased region" description="Low complexity" evidence="8">
    <location>
        <begin position="130"/>
        <end position="148"/>
    </location>
</feature>
<feature type="disulfide bond" evidence="7">
    <location>
        <begin position="103"/>
        <end position="117"/>
    </location>
</feature>
<dbReference type="PANTHER" id="PTHR46471">
    <property type="entry name" value="CHITIN DEACETYLASE"/>
    <property type="match status" value="1"/>
</dbReference>
<evidence type="ECO:0000256" key="3">
    <source>
        <dbReference type="ARBA" id="ARBA00022723"/>
    </source>
</evidence>
<evidence type="ECO:0000259" key="10">
    <source>
        <dbReference type="PROSITE" id="PS50941"/>
    </source>
</evidence>
<dbReference type="Proteomes" id="UP001479436">
    <property type="component" value="Unassembled WGS sequence"/>
</dbReference>
<sequence>MKFFFTLLAITLAAKSIEGAPANDRYGRLITRATPLRKLNEKCGSKYGSCGSGLCCSQWGYCGYSSDHCSDGCQKNYGTCDSSLKKLNEQCGSKYGTCDAGLCCSEWGYCGYSSDHCTGKCQSKYGTCGTKTTKSSSTSKPTSSASST</sequence>
<comment type="cofactor">
    <cofactor evidence="1">
        <name>Co(2+)</name>
        <dbReference type="ChEBI" id="CHEBI:48828"/>
    </cofactor>
</comment>
<evidence type="ECO:0000313" key="12">
    <source>
        <dbReference type="Proteomes" id="UP001479436"/>
    </source>
</evidence>
<keyword evidence="5" id="KW-0378">Hydrolase</keyword>
<keyword evidence="6" id="KW-0119">Carbohydrate metabolism</keyword>
<evidence type="ECO:0000256" key="1">
    <source>
        <dbReference type="ARBA" id="ARBA00001941"/>
    </source>
</evidence>
<evidence type="ECO:0000256" key="7">
    <source>
        <dbReference type="PROSITE-ProRule" id="PRU00261"/>
    </source>
</evidence>